<dbReference type="PRINTS" id="PR00719">
    <property type="entry name" value="LMWPTPASE"/>
</dbReference>
<proteinExistence type="inferred from homology"/>
<evidence type="ECO:0000256" key="2">
    <source>
        <dbReference type="ARBA" id="ARBA00013064"/>
    </source>
</evidence>
<dbReference type="InterPro" id="IPR050438">
    <property type="entry name" value="LMW_PTPase"/>
</dbReference>
<comment type="catalytic activity">
    <reaction evidence="8">
        <text>O-phospho-L-tyrosyl-[protein] + H2O = L-tyrosyl-[protein] + phosphate</text>
        <dbReference type="Rhea" id="RHEA:10684"/>
        <dbReference type="Rhea" id="RHEA-COMP:10136"/>
        <dbReference type="Rhea" id="RHEA-COMP:20101"/>
        <dbReference type="ChEBI" id="CHEBI:15377"/>
        <dbReference type="ChEBI" id="CHEBI:43474"/>
        <dbReference type="ChEBI" id="CHEBI:46858"/>
        <dbReference type="ChEBI" id="CHEBI:61978"/>
        <dbReference type="EC" id="3.1.3.48"/>
    </reaction>
</comment>
<gene>
    <name evidence="11" type="ORF">DFR63_1297</name>
</gene>
<feature type="active site" description="Nucleophile" evidence="9">
    <location>
        <position position="5"/>
    </location>
</feature>
<dbReference type="PANTHER" id="PTHR11717:SF31">
    <property type="entry name" value="LOW MOLECULAR WEIGHT PROTEIN-TYROSINE-PHOSPHATASE ETP-RELATED"/>
    <property type="match status" value="1"/>
</dbReference>
<dbReference type="Pfam" id="PF01451">
    <property type="entry name" value="LMWPc"/>
    <property type="match status" value="1"/>
</dbReference>
<evidence type="ECO:0000313" key="12">
    <source>
        <dbReference type="Proteomes" id="UP000257076"/>
    </source>
</evidence>
<dbReference type="EC" id="3.1.3.48" evidence="2"/>
<feature type="domain" description="Phosphotyrosine protein phosphatase I" evidence="10">
    <location>
        <begin position="2"/>
        <end position="133"/>
    </location>
</feature>
<organism evidence="11 12">
    <name type="scientific">Jeotgalicoccus halotolerans</name>
    <dbReference type="NCBI Taxonomy" id="157227"/>
    <lineage>
        <taxon>Bacteria</taxon>
        <taxon>Bacillati</taxon>
        <taxon>Bacillota</taxon>
        <taxon>Bacilli</taxon>
        <taxon>Bacillales</taxon>
        <taxon>Staphylococcaceae</taxon>
        <taxon>Jeotgalicoccus</taxon>
    </lineage>
</organism>
<evidence type="ECO:0000259" key="10">
    <source>
        <dbReference type="SMART" id="SM00226"/>
    </source>
</evidence>
<evidence type="ECO:0000256" key="7">
    <source>
        <dbReference type="ARBA" id="ARBA00041820"/>
    </source>
</evidence>
<dbReference type="EMBL" id="QUMW01000011">
    <property type="protein sequence ID" value="REG24205.1"/>
    <property type="molecule type" value="Genomic_DNA"/>
</dbReference>
<comment type="similarity">
    <text evidence="1">Belongs to the low molecular weight phosphotyrosine protein phosphatase family.</text>
</comment>
<dbReference type="SUPFAM" id="SSF52788">
    <property type="entry name" value="Phosphotyrosine protein phosphatases I"/>
    <property type="match status" value="1"/>
</dbReference>
<evidence type="ECO:0000256" key="9">
    <source>
        <dbReference type="PIRSR" id="PIRSR617867-1"/>
    </source>
</evidence>
<evidence type="ECO:0000256" key="8">
    <source>
        <dbReference type="ARBA" id="ARBA00051722"/>
    </source>
</evidence>
<feature type="active site" description="Proton donor" evidence="9">
    <location>
        <position position="108"/>
    </location>
</feature>
<dbReference type="GO" id="GO:0004725">
    <property type="term" value="F:protein tyrosine phosphatase activity"/>
    <property type="evidence" value="ECO:0007669"/>
    <property type="project" value="UniProtKB-EC"/>
</dbReference>
<evidence type="ECO:0000256" key="4">
    <source>
        <dbReference type="ARBA" id="ARBA00022912"/>
    </source>
</evidence>
<sequence>MIFVCTGNTCRSPLAESYARLKYPHMDIASRGLYVTEGSTNRRSLSIIEEKGLPLPAKPAQLTAEDIENSTLLVMSGRHKKTILAQWPKADVYLLSEYAEAGAADIPDPYGGTKDEYEEVFISLKEYIDKFKW</sequence>
<evidence type="ECO:0000256" key="1">
    <source>
        <dbReference type="ARBA" id="ARBA00011063"/>
    </source>
</evidence>
<keyword evidence="4" id="KW-0904">Protein phosphatase</keyword>
<feature type="active site" evidence="9">
    <location>
        <position position="11"/>
    </location>
</feature>
<dbReference type="InterPro" id="IPR036196">
    <property type="entry name" value="Ptyr_pPase_sf"/>
</dbReference>
<protein>
    <recommendedName>
        <fullName evidence="6">Low molecular weight protein-tyrosine-phosphatase PtpB</fullName>
        <ecNumber evidence="2">3.1.3.48</ecNumber>
    </recommendedName>
    <alternativeName>
        <fullName evidence="7">Phosphotyrosine phosphatase B</fullName>
    </alternativeName>
</protein>
<comment type="function">
    <text evidence="5">Dephosphorylates the phosphotyrosine-containing proteins.</text>
</comment>
<accession>A0A3E0AWR9</accession>
<dbReference type="SMART" id="SM00226">
    <property type="entry name" value="LMWPc"/>
    <property type="match status" value="1"/>
</dbReference>
<evidence type="ECO:0000256" key="3">
    <source>
        <dbReference type="ARBA" id="ARBA00022801"/>
    </source>
</evidence>
<dbReference type="RefSeq" id="WP_115885113.1">
    <property type="nucleotide sequence ID" value="NZ_CBCSHX010000003.1"/>
</dbReference>
<dbReference type="InterPro" id="IPR023485">
    <property type="entry name" value="Ptyr_pPase"/>
</dbReference>
<dbReference type="InterPro" id="IPR017867">
    <property type="entry name" value="Tyr_phospatase_low_mol_wt"/>
</dbReference>
<dbReference type="Gene3D" id="3.40.50.2300">
    <property type="match status" value="1"/>
</dbReference>
<evidence type="ECO:0000256" key="6">
    <source>
        <dbReference type="ARBA" id="ARBA00040312"/>
    </source>
</evidence>
<dbReference type="OrthoDB" id="9784339at2"/>
<comment type="caution">
    <text evidence="11">The sequence shown here is derived from an EMBL/GenBank/DDBJ whole genome shotgun (WGS) entry which is preliminary data.</text>
</comment>
<dbReference type="Proteomes" id="UP000257076">
    <property type="component" value="Unassembled WGS sequence"/>
</dbReference>
<dbReference type="AlphaFoldDB" id="A0A3E0AWR9"/>
<dbReference type="PANTHER" id="PTHR11717">
    <property type="entry name" value="LOW MOLECULAR WEIGHT PROTEIN TYROSINE PHOSPHATASE"/>
    <property type="match status" value="1"/>
</dbReference>
<keyword evidence="12" id="KW-1185">Reference proteome</keyword>
<keyword evidence="3" id="KW-0378">Hydrolase</keyword>
<evidence type="ECO:0000256" key="5">
    <source>
        <dbReference type="ARBA" id="ARBA00037193"/>
    </source>
</evidence>
<name>A0A3E0AWR9_9STAP</name>
<evidence type="ECO:0000313" key="11">
    <source>
        <dbReference type="EMBL" id="REG24205.1"/>
    </source>
</evidence>
<reference evidence="11 12" key="1">
    <citation type="submission" date="2018-08" db="EMBL/GenBank/DDBJ databases">
        <title>Genomic Encyclopedia of Type Strains, Phase IV (KMG-IV): sequencing the most valuable type-strain genomes for metagenomic binning, comparative biology and taxonomic classification.</title>
        <authorList>
            <person name="Goeker M."/>
        </authorList>
    </citation>
    <scope>NUCLEOTIDE SEQUENCE [LARGE SCALE GENOMIC DNA]</scope>
    <source>
        <strain evidence="11 12">DSM 17274</strain>
    </source>
</reference>